<evidence type="ECO:0000256" key="12">
    <source>
        <dbReference type="ARBA" id="ARBA00023098"/>
    </source>
</evidence>
<evidence type="ECO:0000256" key="15">
    <source>
        <dbReference type="ARBA" id="ARBA00048292"/>
    </source>
</evidence>
<dbReference type="EMBL" id="CAKKLH010000332">
    <property type="protein sequence ID" value="CAH0112865.1"/>
    <property type="molecule type" value="Genomic_DNA"/>
</dbReference>
<gene>
    <name evidence="20" type="ORF">DGAL_LOCUS16659</name>
</gene>
<evidence type="ECO:0000256" key="16">
    <source>
        <dbReference type="ARBA" id="ARBA00049166"/>
    </source>
</evidence>
<sequence>MSTESLPGDRFISNYLYPLFGANNDTEMISQMVWISFLYTLSTVITMIVLPAPYGRYNSSKFGFPIPGKFAWITQECLSVIIPVILLLTTSATCWHSTANKILCIGFIIHYFQRSFIFPLSIRNTMKSSPFLVYILALIFCLFNGFMQGHYLLNYHQYDDKWTSSPQFIIGLILFYVGMAINIHSDQLLIHLRKPGETGYKIPTGGMFNYITGANFFGEIVEWTGFAIASCSPPATVFALFSAAYLGMRAWHHHKYYLSKFENYPRARKIILPFLF</sequence>
<evidence type="ECO:0000313" key="21">
    <source>
        <dbReference type="Proteomes" id="UP000789390"/>
    </source>
</evidence>
<organism evidence="20 21">
    <name type="scientific">Daphnia galeata</name>
    <dbReference type="NCBI Taxonomy" id="27404"/>
    <lineage>
        <taxon>Eukaryota</taxon>
        <taxon>Metazoa</taxon>
        <taxon>Ecdysozoa</taxon>
        <taxon>Arthropoda</taxon>
        <taxon>Crustacea</taxon>
        <taxon>Branchiopoda</taxon>
        <taxon>Diplostraca</taxon>
        <taxon>Cladocera</taxon>
        <taxon>Anomopoda</taxon>
        <taxon>Daphniidae</taxon>
        <taxon>Daphnia</taxon>
    </lineage>
</organism>
<keyword evidence="10 18" id="KW-1133">Transmembrane helix</keyword>
<feature type="transmembrane region" description="Helical" evidence="18">
    <location>
        <begin position="165"/>
        <end position="184"/>
    </location>
</feature>
<dbReference type="GO" id="GO:0007548">
    <property type="term" value="P:sex differentiation"/>
    <property type="evidence" value="ECO:0007669"/>
    <property type="project" value="UniProtKB-KW"/>
</dbReference>
<evidence type="ECO:0000256" key="3">
    <source>
        <dbReference type="ARBA" id="ARBA00007742"/>
    </source>
</evidence>
<evidence type="ECO:0000256" key="2">
    <source>
        <dbReference type="ARBA" id="ARBA00004477"/>
    </source>
</evidence>
<dbReference type="GO" id="GO:0047751">
    <property type="term" value="F:3-oxo-5-alpha-steroid 4-dehydrogenase (NADP+) activity"/>
    <property type="evidence" value="ECO:0007669"/>
    <property type="project" value="UniProtKB-EC"/>
</dbReference>
<evidence type="ECO:0000256" key="14">
    <source>
        <dbReference type="ARBA" id="ARBA00037789"/>
    </source>
</evidence>
<keyword evidence="11" id="KW-0560">Oxidoreductase</keyword>
<evidence type="ECO:0000256" key="13">
    <source>
        <dbReference type="ARBA" id="ARBA00023136"/>
    </source>
</evidence>
<dbReference type="InterPro" id="IPR039357">
    <property type="entry name" value="SRD5A/TECR"/>
</dbReference>
<comment type="catalytic activity">
    <reaction evidence="18">
        <text>a 3-oxo-5alpha-steroid + NADP(+) = a 3-oxo-Delta(4)-steroid + NADPH + H(+)</text>
        <dbReference type="Rhea" id="RHEA:54384"/>
        <dbReference type="ChEBI" id="CHEBI:13601"/>
        <dbReference type="ChEBI" id="CHEBI:15378"/>
        <dbReference type="ChEBI" id="CHEBI:47909"/>
        <dbReference type="ChEBI" id="CHEBI:57783"/>
        <dbReference type="ChEBI" id="CHEBI:58349"/>
        <dbReference type="EC" id="1.3.1.22"/>
    </reaction>
</comment>
<evidence type="ECO:0000256" key="18">
    <source>
        <dbReference type="PIRNR" id="PIRNR015596"/>
    </source>
</evidence>
<dbReference type="Proteomes" id="UP000789390">
    <property type="component" value="Unassembled WGS sequence"/>
</dbReference>
<dbReference type="EC" id="1.3.1.22" evidence="18"/>
<feature type="domain" description="3-oxo-5-alpha-steroid 4-dehydrogenase C-terminal" evidence="19">
    <location>
        <begin position="128"/>
        <end position="276"/>
    </location>
</feature>
<keyword evidence="7" id="KW-0492">Microsome</keyword>
<feature type="transmembrane region" description="Helical" evidence="18">
    <location>
        <begin position="28"/>
        <end position="50"/>
    </location>
</feature>
<keyword evidence="8" id="KW-0521">NADP</keyword>
<evidence type="ECO:0000256" key="11">
    <source>
        <dbReference type="ARBA" id="ARBA00023002"/>
    </source>
</evidence>
<evidence type="ECO:0000256" key="8">
    <source>
        <dbReference type="ARBA" id="ARBA00022857"/>
    </source>
</evidence>
<dbReference type="AlphaFoldDB" id="A0A8J2WNI6"/>
<comment type="subcellular location">
    <subcellularLocation>
        <location evidence="2">Endoplasmic reticulum membrane</location>
        <topology evidence="2">Multi-pass membrane protein</topology>
    </subcellularLocation>
    <subcellularLocation>
        <location evidence="1">Microsome membrane</location>
        <topology evidence="1">Multi-pass membrane protein</topology>
    </subcellularLocation>
</comment>
<feature type="transmembrane region" description="Helical" evidence="18">
    <location>
        <begin position="70"/>
        <end position="89"/>
    </location>
</feature>
<name>A0A8J2WNI6_9CRUS</name>
<dbReference type="PANTHER" id="PTHR10556">
    <property type="entry name" value="3-OXO-5-ALPHA-STEROID 4-DEHYDROGENASE"/>
    <property type="match status" value="1"/>
</dbReference>
<dbReference type="InterPro" id="IPR001104">
    <property type="entry name" value="3-oxo-5_a-steroid_4-DH_C"/>
</dbReference>
<comment type="caution">
    <text evidence="20">The sequence shown here is derived from an EMBL/GenBank/DDBJ whole genome shotgun (WGS) entry which is preliminary data.</text>
</comment>
<comment type="function">
    <text evidence="14">Converts testosterone into 5-alpha-dihydrotestosterone and progesterone or corticosterone into their corresponding 5-alpha-3-oxosteroids. It plays a central role in sexual differentiation and androgen physiology.</text>
</comment>
<evidence type="ECO:0000256" key="4">
    <source>
        <dbReference type="ARBA" id="ARBA00022692"/>
    </source>
</evidence>
<evidence type="ECO:0000259" key="19">
    <source>
        <dbReference type="Pfam" id="PF02544"/>
    </source>
</evidence>
<keyword evidence="12" id="KW-0443">Lipid metabolism</keyword>
<proteinExistence type="inferred from homology"/>
<evidence type="ECO:0000256" key="1">
    <source>
        <dbReference type="ARBA" id="ARBA00004154"/>
    </source>
</evidence>
<evidence type="ECO:0000256" key="10">
    <source>
        <dbReference type="ARBA" id="ARBA00022989"/>
    </source>
</evidence>
<dbReference type="PIRSF" id="PIRSF015596">
    <property type="entry name" value="5_alpha-SR2"/>
    <property type="match status" value="1"/>
</dbReference>
<comment type="catalytic activity">
    <reaction evidence="15">
        <text>5alpha-pregnane-3,20-dione + NADP(+) = progesterone + NADPH + H(+)</text>
        <dbReference type="Rhea" id="RHEA:21952"/>
        <dbReference type="ChEBI" id="CHEBI:15378"/>
        <dbReference type="ChEBI" id="CHEBI:17026"/>
        <dbReference type="ChEBI" id="CHEBI:28952"/>
        <dbReference type="ChEBI" id="CHEBI:57783"/>
        <dbReference type="ChEBI" id="CHEBI:58349"/>
        <dbReference type="EC" id="1.3.1.22"/>
    </reaction>
    <physiologicalReaction direction="right-to-left" evidence="15">
        <dbReference type="Rhea" id="RHEA:21954"/>
    </physiologicalReaction>
</comment>
<evidence type="ECO:0000256" key="17">
    <source>
        <dbReference type="ARBA" id="ARBA00049397"/>
    </source>
</evidence>
<dbReference type="Pfam" id="PF02544">
    <property type="entry name" value="Steroid_dh"/>
    <property type="match status" value="1"/>
</dbReference>
<dbReference type="Gene3D" id="1.20.120.1630">
    <property type="match status" value="1"/>
</dbReference>
<dbReference type="OrthoDB" id="5788137at2759"/>
<dbReference type="GO" id="GO:0005789">
    <property type="term" value="C:endoplasmic reticulum membrane"/>
    <property type="evidence" value="ECO:0007669"/>
    <property type="project" value="UniProtKB-SubCell"/>
</dbReference>
<evidence type="ECO:0000256" key="6">
    <source>
        <dbReference type="ARBA" id="ARBA00022824"/>
    </source>
</evidence>
<evidence type="ECO:0000256" key="9">
    <source>
        <dbReference type="ARBA" id="ARBA00022928"/>
    </source>
</evidence>
<dbReference type="FunFam" id="1.20.120.1630:FF:000002">
    <property type="entry name" value="Steroid 5 alpha-reductase 1"/>
    <property type="match status" value="1"/>
</dbReference>
<dbReference type="PANTHER" id="PTHR10556:SF57">
    <property type="entry name" value="3-OXO-5-ALPHA-STEROID 4-DEHYDROGENASE 1"/>
    <property type="match status" value="1"/>
</dbReference>
<keyword evidence="4 18" id="KW-0812">Transmembrane</keyword>
<dbReference type="GO" id="GO:0006702">
    <property type="term" value="P:androgen biosynthetic process"/>
    <property type="evidence" value="ECO:0007669"/>
    <property type="project" value="UniProtKB-ARBA"/>
</dbReference>
<reference evidence="20" key="1">
    <citation type="submission" date="2021-11" db="EMBL/GenBank/DDBJ databases">
        <authorList>
            <person name="Schell T."/>
        </authorList>
    </citation>
    <scope>NUCLEOTIDE SEQUENCE</scope>
    <source>
        <strain evidence="20">M5</strain>
    </source>
</reference>
<keyword evidence="6" id="KW-0256">Endoplasmic reticulum</keyword>
<keyword evidence="9" id="KW-0726">Sexual differentiation</keyword>
<evidence type="ECO:0000313" key="20">
    <source>
        <dbReference type="EMBL" id="CAH0112865.1"/>
    </source>
</evidence>
<comment type="catalytic activity">
    <reaction evidence="16">
        <text>androst-4-ene-3,17-dione + NADPH + H(+) = 5alpha-androstan-3,17-dione + NADP(+)</text>
        <dbReference type="Rhea" id="RHEA:50816"/>
        <dbReference type="ChEBI" id="CHEBI:15378"/>
        <dbReference type="ChEBI" id="CHEBI:15994"/>
        <dbReference type="ChEBI" id="CHEBI:16422"/>
        <dbReference type="ChEBI" id="CHEBI:57783"/>
        <dbReference type="ChEBI" id="CHEBI:58349"/>
    </reaction>
    <physiologicalReaction direction="left-to-right" evidence="16">
        <dbReference type="Rhea" id="RHEA:50817"/>
    </physiologicalReaction>
</comment>
<keyword evidence="21" id="KW-1185">Reference proteome</keyword>
<evidence type="ECO:0000256" key="5">
    <source>
        <dbReference type="ARBA" id="ARBA00022782"/>
    </source>
</evidence>
<dbReference type="GO" id="GO:0030154">
    <property type="term" value="P:cell differentiation"/>
    <property type="evidence" value="ECO:0007669"/>
    <property type="project" value="UniProtKB-KW"/>
</dbReference>
<protein>
    <recommendedName>
        <fullName evidence="18">3-oxo-5alpha-steroid 4-dehydrogenase (NADP(+))</fullName>
        <ecNumber evidence="18">1.3.1.22</ecNumber>
    </recommendedName>
</protein>
<dbReference type="InterPro" id="IPR016636">
    <property type="entry name" value="3-oxo-5-alpha-steroid_4-DH"/>
</dbReference>
<feature type="transmembrane region" description="Helical" evidence="18">
    <location>
        <begin position="95"/>
        <end position="112"/>
    </location>
</feature>
<comment type="catalytic activity">
    <reaction evidence="17">
        <text>17beta-hydroxy-5alpha-androstan-3-one + NADP(+) = testosterone + NADPH + H(+)</text>
        <dbReference type="Rhea" id="RHEA:50820"/>
        <dbReference type="ChEBI" id="CHEBI:15378"/>
        <dbReference type="ChEBI" id="CHEBI:16330"/>
        <dbReference type="ChEBI" id="CHEBI:17347"/>
        <dbReference type="ChEBI" id="CHEBI:57783"/>
        <dbReference type="ChEBI" id="CHEBI:58349"/>
        <dbReference type="EC" id="1.3.1.22"/>
    </reaction>
    <physiologicalReaction direction="right-to-left" evidence="17">
        <dbReference type="Rhea" id="RHEA:50822"/>
    </physiologicalReaction>
</comment>
<dbReference type="PROSITE" id="PS50244">
    <property type="entry name" value="S5A_REDUCTASE"/>
    <property type="match status" value="1"/>
</dbReference>
<feature type="transmembrane region" description="Helical" evidence="18">
    <location>
        <begin position="132"/>
        <end position="153"/>
    </location>
</feature>
<accession>A0A8J2WNI6</accession>
<keyword evidence="13 18" id="KW-0472">Membrane</keyword>
<keyword evidence="5" id="KW-0221">Differentiation</keyword>
<comment type="similarity">
    <text evidence="3 18">Belongs to the steroid 5-alpha reductase family.</text>
</comment>
<evidence type="ECO:0000256" key="7">
    <source>
        <dbReference type="ARBA" id="ARBA00022848"/>
    </source>
</evidence>